<comment type="caution">
    <text evidence="3">The sequence shown here is derived from an EMBL/GenBank/DDBJ whole genome shotgun (WGS) entry which is preliminary data.</text>
</comment>
<dbReference type="InterPro" id="IPR025507">
    <property type="entry name" value="DUF4394"/>
</dbReference>
<evidence type="ECO:0000256" key="1">
    <source>
        <dbReference type="SAM" id="SignalP"/>
    </source>
</evidence>
<feature type="domain" description="DUF4394" evidence="2">
    <location>
        <begin position="329"/>
        <end position="552"/>
    </location>
</feature>
<name>A0A6V8L3A7_9ACTN</name>
<feature type="domain" description="DUF4394" evidence="2">
    <location>
        <begin position="77"/>
        <end position="310"/>
    </location>
</feature>
<dbReference type="Pfam" id="PF14339">
    <property type="entry name" value="DUF4394"/>
    <property type="match status" value="2"/>
</dbReference>
<dbReference type="EMBL" id="BLPG01000001">
    <property type="protein sequence ID" value="GFJ90644.1"/>
    <property type="molecule type" value="Genomic_DNA"/>
</dbReference>
<reference evidence="3 4" key="2">
    <citation type="submission" date="2020-03" db="EMBL/GenBank/DDBJ databases">
        <authorList>
            <person name="Ichikawa N."/>
            <person name="Kimura A."/>
            <person name="Kitahashi Y."/>
            <person name="Uohara A."/>
        </authorList>
    </citation>
    <scope>NUCLEOTIDE SEQUENCE [LARGE SCALE GENOMIC DNA]</scope>
    <source>
        <strain evidence="3 4">NBRC 108638</strain>
    </source>
</reference>
<dbReference type="RefSeq" id="WP_173077930.1">
    <property type="nucleotide sequence ID" value="NZ_BAABJB010000003.1"/>
</dbReference>
<dbReference type="AlphaFoldDB" id="A0A6V8L3A7"/>
<sequence>MGSRKGTVKRVSLTATALTAGLAGAAIVAVATGMVSIGTWVPGNDEPATELAGARSKAGDGYGDRGDLFVATQDNRLYRFDKLGAGKQELNVAITGLASGEKLVGIDTRPANGQLYAVGSTSRLYVIDPISGMASPVGTPFATALSGKRFGVDFNPTVDRLRIISDTGQNLRIDPTTGAVAGVDTALNRQGVTAAGYTNSVAGATSTALYDIDSKKDSLVLQGSKPGVTPVVSPNTGQLFPVGRLGVDVVGLDGFDIVGAAKSAMFNESDYTALAAVRIKGSDDTRLVRIDLRSGKATSKAKLPKNVVGITASAGAPQTVYATTAKNDLVSFDRDSLKIRSQQPITGLASGEKVLGIDVRPANGQLYVLGSTNQIYTVNPLTAAATKVGTPFSPAVYGNGVGFDVNPAVDRLRVVTSTGQNLRLVPDTAAVAGVDKALAYAADDRNAKSKPKVAHAAYTNNRVGTASTTLYDVDTNLDVLAVQNPPNDGTLRTTGKLKLNVDSAGGFDIAADGDAIAAFSRSGGSRIYWVDLNSGQAKLIGKLGRGSVLTSLTVAPRGV</sequence>
<evidence type="ECO:0000259" key="2">
    <source>
        <dbReference type="Pfam" id="PF14339"/>
    </source>
</evidence>
<protein>
    <recommendedName>
        <fullName evidence="2">DUF4394 domain-containing protein</fullName>
    </recommendedName>
</protein>
<keyword evidence="4" id="KW-1185">Reference proteome</keyword>
<feature type="chain" id="PRO_5028917039" description="DUF4394 domain-containing protein" evidence="1">
    <location>
        <begin position="26"/>
        <end position="559"/>
    </location>
</feature>
<organism evidence="3 4">
    <name type="scientific">Phytohabitans rumicis</name>
    <dbReference type="NCBI Taxonomy" id="1076125"/>
    <lineage>
        <taxon>Bacteria</taxon>
        <taxon>Bacillati</taxon>
        <taxon>Actinomycetota</taxon>
        <taxon>Actinomycetes</taxon>
        <taxon>Micromonosporales</taxon>
        <taxon>Micromonosporaceae</taxon>
    </lineage>
</organism>
<reference evidence="3 4" key="1">
    <citation type="submission" date="2020-03" db="EMBL/GenBank/DDBJ databases">
        <title>Whole genome shotgun sequence of Phytohabitans rumicis NBRC 108638.</title>
        <authorList>
            <person name="Komaki H."/>
            <person name="Tamura T."/>
        </authorList>
    </citation>
    <scope>NUCLEOTIDE SEQUENCE [LARGE SCALE GENOMIC DNA]</scope>
    <source>
        <strain evidence="3 4">NBRC 108638</strain>
    </source>
</reference>
<dbReference type="SUPFAM" id="SSF63829">
    <property type="entry name" value="Calcium-dependent phosphotriesterase"/>
    <property type="match status" value="1"/>
</dbReference>
<feature type="signal peptide" evidence="1">
    <location>
        <begin position="1"/>
        <end position="25"/>
    </location>
</feature>
<evidence type="ECO:0000313" key="4">
    <source>
        <dbReference type="Proteomes" id="UP000482960"/>
    </source>
</evidence>
<dbReference type="SUPFAM" id="SSF69322">
    <property type="entry name" value="Tricorn protease domain 2"/>
    <property type="match status" value="1"/>
</dbReference>
<dbReference type="Proteomes" id="UP000482960">
    <property type="component" value="Unassembled WGS sequence"/>
</dbReference>
<accession>A0A6V8L3A7</accession>
<keyword evidence="1" id="KW-0732">Signal</keyword>
<proteinExistence type="predicted"/>
<evidence type="ECO:0000313" key="3">
    <source>
        <dbReference type="EMBL" id="GFJ90644.1"/>
    </source>
</evidence>
<gene>
    <name evidence="3" type="ORF">Prum_042860</name>
</gene>